<sequence>MAPVGEVTTFESRVASALGRLAQTCETYLVAVSGGPDSVSLLLAMVRLGFAKGDRLRVAHFDHQLRPESGDDAEFVAKLAERYSVPFHLGRPDPASDLREGPSLERAARDARYRFLCQIAEQVGAAVVLTAHTADDQVETVLHRLVRGTGLGGLAGIPEARSLTPALRVLRPMLSLRRAEVESYLEALGERGVTDASNRDPIFTRNRIRHDLLPLLRTTFNPRVDESLLRLASLAEETDALFGRLARVLLREAWLVRTSEEVSLRIGPLAGAEAILVREVIRRVLDEQSWPRGEIGHEELVSVAELVHRDPPAAIDLPKGLRAERRNRPEPLLRLRRRSTRLRLKS</sequence>
<evidence type="ECO:0000256" key="2">
    <source>
        <dbReference type="ARBA" id="ARBA00022694"/>
    </source>
</evidence>
<comment type="subcellular location">
    <subcellularLocation>
        <location evidence="6">Cytoplasm</location>
    </subcellularLocation>
</comment>
<evidence type="ECO:0000256" key="1">
    <source>
        <dbReference type="ARBA" id="ARBA00022598"/>
    </source>
</evidence>
<dbReference type="InterPro" id="IPR011063">
    <property type="entry name" value="TilS/TtcA_N"/>
</dbReference>
<evidence type="ECO:0000256" key="3">
    <source>
        <dbReference type="ARBA" id="ARBA00022741"/>
    </source>
</evidence>
<dbReference type="SUPFAM" id="SSF52402">
    <property type="entry name" value="Adenine nucleotide alpha hydrolases-like"/>
    <property type="match status" value="1"/>
</dbReference>
<dbReference type="KEGG" id="knv:Pan216_49440"/>
<dbReference type="PANTHER" id="PTHR43033:SF1">
    <property type="entry name" value="TRNA(ILE)-LYSIDINE SYNTHASE-RELATED"/>
    <property type="match status" value="1"/>
</dbReference>
<comment type="domain">
    <text evidence="6">The N-terminal region contains the highly conserved SGGXDS motif, predicted to be a P-loop motif involved in ATP binding.</text>
</comment>
<evidence type="ECO:0000313" key="8">
    <source>
        <dbReference type="EMBL" id="QDU64056.1"/>
    </source>
</evidence>
<accession>A0A518BAQ3</accession>
<dbReference type="InterPro" id="IPR012795">
    <property type="entry name" value="tRNA_Ile_lys_synt_N"/>
</dbReference>
<dbReference type="SUPFAM" id="SSF82829">
    <property type="entry name" value="MesJ substrate recognition domain-like"/>
    <property type="match status" value="1"/>
</dbReference>
<dbReference type="GO" id="GO:0006400">
    <property type="term" value="P:tRNA modification"/>
    <property type="evidence" value="ECO:0007669"/>
    <property type="project" value="UniProtKB-UniRule"/>
</dbReference>
<organism evidence="8 9">
    <name type="scientific">Kolteria novifilia</name>
    <dbReference type="NCBI Taxonomy" id="2527975"/>
    <lineage>
        <taxon>Bacteria</taxon>
        <taxon>Pseudomonadati</taxon>
        <taxon>Planctomycetota</taxon>
        <taxon>Planctomycetia</taxon>
        <taxon>Kolteriales</taxon>
        <taxon>Kolteriaceae</taxon>
        <taxon>Kolteria</taxon>
    </lineage>
</organism>
<evidence type="ECO:0000256" key="4">
    <source>
        <dbReference type="ARBA" id="ARBA00022840"/>
    </source>
</evidence>
<keyword evidence="3 6" id="KW-0547">Nucleotide-binding</keyword>
<keyword evidence="9" id="KW-1185">Reference proteome</keyword>
<comment type="catalytic activity">
    <reaction evidence="5 6">
        <text>cytidine(34) in tRNA(Ile2) + L-lysine + ATP = lysidine(34) in tRNA(Ile2) + AMP + diphosphate + H(+)</text>
        <dbReference type="Rhea" id="RHEA:43744"/>
        <dbReference type="Rhea" id="RHEA-COMP:10625"/>
        <dbReference type="Rhea" id="RHEA-COMP:10670"/>
        <dbReference type="ChEBI" id="CHEBI:15378"/>
        <dbReference type="ChEBI" id="CHEBI:30616"/>
        <dbReference type="ChEBI" id="CHEBI:32551"/>
        <dbReference type="ChEBI" id="CHEBI:33019"/>
        <dbReference type="ChEBI" id="CHEBI:82748"/>
        <dbReference type="ChEBI" id="CHEBI:83665"/>
        <dbReference type="ChEBI" id="CHEBI:456215"/>
        <dbReference type="EC" id="6.3.4.19"/>
    </reaction>
</comment>
<keyword evidence="1 6" id="KW-0436">Ligase</keyword>
<proteinExistence type="inferred from homology"/>
<dbReference type="HAMAP" id="MF_01161">
    <property type="entry name" value="tRNA_Ile_lys_synt"/>
    <property type="match status" value="1"/>
</dbReference>
<feature type="binding site" evidence="6">
    <location>
        <begin position="33"/>
        <end position="38"/>
    </location>
    <ligand>
        <name>ATP</name>
        <dbReference type="ChEBI" id="CHEBI:30616"/>
    </ligand>
</feature>
<protein>
    <recommendedName>
        <fullName evidence="6">tRNA(Ile)-lysidine synthase</fullName>
        <ecNumber evidence="6">6.3.4.19</ecNumber>
    </recommendedName>
    <alternativeName>
        <fullName evidence="6">tRNA(Ile)-2-lysyl-cytidine synthase</fullName>
    </alternativeName>
    <alternativeName>
        <fullName evidence="6">tRNA(Ile)-lysidine synthetase</fullName>
    </alternativeName>
</protein>
<dbReference type="EC" id="6.3.4.19" evidence="6"/>
<dbReference type="Pfam" id="PF01171">
    <property type="entry name" value="ATP_bind_3"/>
    <property type="match status" value="1"/>
</dbReference>
<keyword evidence="4 6" id="KW-0067">ATP-binding</keyword>
<feature type="domain" description="tRNA(Ile)-lysidine/2-thiocytidine synthase N-terminal" evidence="7">
    <location>
        <begin position="28"/>
        <end position="210"/>
    </location>
</feature>
<reference evidence="8 9" key="1">
    <citation type="submission" date="2019-02" db="EMBL/GenBank/DDBJ databases">
        <title>Deep-cultivation of Planctomycetes and their phenomic and genomic characterization uncovers novel biology.</title>
        <authorList>
            <person name="Wiegand S."/>
            <person name="Jogler M."/>
            <person name="Boedeker C."/>
            <person name="Pinto D."/>
            <person name="Vollmers J."/>
            <person name="Rivas-Marin E."/>
            <person name="Kohn T."/>
            <person name="Peeters S.H."/>
            <person name="Heuer A."/>
            <person name="Rast P."/>
            <person name="Oberbeckmann S."/>
            <person name="Bunk B."/>
            <person name="Jeske O."/>
            <person name="Meyerdierks A."/>
            <person name="Storesund J.E."/>
            <person name="Kallscheuer N."/>
            <person name="Luecker S."/>
            <person name="Lage O.M."/>
            <person name="Pohl T."/>
            <person name="Merkel B.J."/>
            <person name="Hornburger P."/>
            <person name="Mueller R.-W."/>
            <person name="Bruemmer F."/>
            <person name="Labrenz M."/>
            <person name="Spormann A.M."/>
            <person name="Op den Camp H."/>
            <person name="Overmann J."/>
            <person name="Amann R."/>
            <person name="Jetten M.S.M."/>
            <person name="Mascher T."/>
            <person name="Medema M.H."/>
            <person name="Devos D.P."/>
            <person name="Kaster A.-K."/>
            <person name="Ovreas L."/>
            <person name="Rohde M."/>
            <person name="Galperin M.Y."/>
            <person name="Jogler C."/>
        </authorList>
    </citation>
    <scope>NUCLEOTIDE SEQUENCE [LARGE SCALE GENOMIC DNA]</scope>
    <source>
        <strain evidence="8 9">Pan216</strain>
    </source>
</reference>
<dbReference type="OrthoDB" id="9807403at2"/>
<evidence type="ECO:0000256" key="5">
    <source>
        <dbReference type="ARBA" id="ARBA00048539"/>
    </source>
</evidence>
<dbReference type="GO" id="GO:0032267">
    <property type="term" value="F:tRNA(Ile)-lysidine synthase activity"/>
    <property type="evidence" value="ECO:0007669"/>
    <property type="project" value="UniProtKB-EC"/>
</dbReference>
<dbReference type="Proteomes" id="UP000317093">
    <property type="component" value="Chromosome"/>
</dbReference>
<evidence type="ECO:0000313" key="9">
    <source>
        <dbReference type="Proteomes" id="UP000317093"/>
    </source>
</evidence>
<dbReference type="InterPro" id="IPR014729">
    <property type="entry name" value="Rossmann-like_a/b/a_fold"/>
</dbReference>
<keyword evidence="6" id="KW-0963">Cytoplasm</keyword>
<evidence type="ECO:0000256" key="6">
    <source>
        <dbReference type="HAMAP-Rule" id="MF_01161"/>
    </source>
</evidence>
<dbReference type="AlphaFoldDB" id="A0A518BAQ3"/>
<gene>
    <name evidence="6 8" type="primary">tilS</name>
    <name evidence="8" type="ORF">Pan216_49440</name>
</gene>
<dbReference type="GO" id="GO:0005524">
    <property type="term" value="F:ATP binding"/>
    <property type="evidence" value="ECO:0007669"/>
    <property type="project" value="UniProtKB-UniRule"/>
</dbReference>
<dbReference type="EMBL" id="CP036279">
    <property type="protein sequence ID" value="QDU64056.1"/>
    <property type="molecule type" value="Genomic_DNA"/>
</dbReference>
<dbReference type="GO" id="GO:0005737">
    <property type="term" value="C:cytoplasm"/>
    <property type="evidence" value="ECO:0007669"/>
    <property type="project" value="UniProtKB-SubCell"/>
</dbReference>
<dbReference type="Gene3D" id="3.40.50.620">
    <property type="entry name" value="HUPs"/>
    <property type="match status" value="1"/>
</dbReference>
<comment type="similarity">
    <text evidence="6">Belongs to the tRNA(Ile)-lysidine synthase family.</text>
</comment>
<keyword evidence="2 6" id="KW-0819">tRNA processing</keyword>
<comment type="function">
    <text evidence="6">Ligates lysine onto the cytidine present at position 34 of the AUA codon-specific tRNA(Ile) that contains the anticodon CAU, in an ATP-dependent manner. Cytidine is converted to lysidine, thus changing the amino acid specificity of the tRNA from methionine to isoleucine.</text>
</comment>
<dbReference type="PANTHER" id="PTHR43033">
    <property type="entry name" value="TRNA(ILE)-LYSIDINE SYNTHASE-RELATED"/>
    <property type="match status" value="1"/>
</dbReference>
<dbReference type="InterPro" id="IPR012094">
    <property type="entry name" value="tRNA_Ile_lys_synt"/>
</dbReference>
<evidence type="ECO:0000259" key="7">
    <source>
        <dbReference type="Pfam" id="PF01171"/>
    </source>
</evidence>
<dbReference type="NCBIfam" id="TIGR02432">
    <property type="entry name" value="lysidine_TilS_N"/>
    <property type="match status" value="1"/>
</dbReference>
<dbReference type="CDD" id="cd01992">
    <property type="entry name" value="TilS_N"/>
    <property type="match status" value="1"/>
</dbReference>
<name>A0A518BAQ3_9BACT</name>